<dbReference type="GeneID" id="94172561"/>
<protein>
    <recommendedName>
        <fullName evidence="12">Aminopeptidase P1</fullName>
    </recommendedName>
</protein>
<evidence type="ECO:0000256" key="4">
    <source>
        <dbReference type="ARBA" id="ARBA00022801"/>
    </source>
</evidence>
<dbReference type="KEGG" id="lenr:94172561"/>
<evidence type="ECO:0000256" key="2">
    <source>
        <dbReference type="ARBA" id="ARBA00008766"/>
    </source>
</evidence>
<keyword evidence="3 6" id="KW-0479">Metal-binding</keyword>
<comment type="cofactor">
    <cofactor evidence="1">
        <name>Mn(2+)</name>
        <dbReference type="ChEBI" id="CHEBI:29035"/>
    </cofactor>
</comment>
<dbReference type="InterPro" id="IPR033740">
    <property type="entry name" value="Pept_M24B"/>
</dbReference>
<dbReference type="EMBL" id="JAFHKP010000025">
    <property type="protein sequence ID" value="KAG5477653.1"/>
    <property type="molecule type" value="Genomic_DNA"/>
</dbReference>
<dbReference type="AlphaFoldDB" id="A0A836KTH6"/>
<evidence type="ECO:0000259" key="8">
    <source>
        <dbReference type="Pfam" id="PF01321"/>
    </source>
</evidence>
<dbReference type="Pfam" id="PF16188">
    <property type="entry name" value="Peptidase_M24_C"/>
    <property type="match status" value="1"/>
</dbReference>
<evidence type="ECO:0000313" key="11">
    <source>
        <dbReference type="Proteomes" id="UP000674179"/>
    </source>
</evidence>
<comment type="caution">
    <text evidence="10">The sequence shown here is derived from an EMBL/GenBank/DDBJ whole genome shotgun (WGS) entry which is preliminary data.</text>
</comment>
<keyword evidence="4" id="KW-0378">Hydrolase</keyword>
<name>A0A836KTH6_LEIEN</name>
<dbReference type="SUPFAM" id="SSF53092">
    <property type="entry name" value="Creatinase/prolidase N-terminal domain"/>
    <property type="match status" value="2"/>
</dbReference>
<dbReference type="PANTHER" id="PTHR43763:SF6">
    <property type="entry name" value="XAA-PRO AMINOPEPTIDASE 1"/>
    <property type="match status" value="1"/>
</dbReference>
<dbReference type="GO" id="GO:0005737">
    <property type="term" value="C:cytoplasm"/>
    <property type="evidence" value="ECO:0007669"/>
    <property type="project" value="UniProtKB-ARBA"/>
</dbReference>
<evidence type="ECO:0000259" key="7">
    <source>
        <dbReference type="Pfam" id="PF00557"/>
    </source>
</evidence>
<evidence type="ECO:0000259" key="9">
    <source>
        <dbReference type="Pfam" id="PF16188"/>
    </source>
</evidence>
<dbReference type="InterPro" id="IPR029149">
    <property type="entry name" value="Creatin/AminoP/Spt16_N"/>
</dbReference>
<dbReference type="Pfam" id="PF00557">
    <property type="entry name" value="Peptidase_M24"/>
    <property type="match status" value="1"/>
</dbReference>
<dbReference type="Pfam" id="PF01321">
    <property type="entry name" value="Creatinase_N"/>
    <property type="match status" value="1"/>
</dbReference>
<dbReference type="PROSITE" id="PS00491">
    <property type="entry name" value="PROLINE_PEPTIDASE"/>
    <property type="match status" value="1"/>
</dbReference>
<accession>A0A836KTH6</accession>
<dbReference type="InterPro" id="IPR050422">
    <property type="entry name" value="X-Pro_aminopeptidase_P"/>
</dbReference>
<keyword evidence="5" id="KW-0464">Manganese</keyword>
<dbReference type="OrthoDB" id="9995434at2759"/>
<dbReference type="SUPFAM" id="SSF55920">
    <property type="entry name" value="Creatinase/aminopeptidase"/>
    <property type="match status" value="1"/>
</dbReference>
<proteinExistence type="inferred from homology"/>
<evidence type="ECO:0000256" key="3">
    <source>
        <dbReference type="ARBA" id="ARBA00022723"/>
    </source>
</evidence>
<dbReference type="RefSeq" id="XP_067692593.1">
    <property type="nucleotide sequence ID" value="XM_067837051.1"/>
</dbReference>
<dbReference type="InterPro" id="IPR001131">
    <property type="entry name" value="Peptidase_M24B_aminopep-P_CS"/>
</dbReference>
<dbReference type="GO" id="GO:0046872">
    <property type="term" value="F:metal ion binding"/>
    <property type="evidence" value="ECO:0007669"/>
    <property type="project" value="UniProtKB-KW"/>
</dbReference>
<evidence type="ECO:0000256" key="1">
    <source>
        <dbReference type="ARBA" id="ARBA00001936"/>
    </source>
</evidence>
<organism evidence="10 11">
    <name type="scientific">Leishmania enriettii</name>
    <dbReference type="NCBI Taxonomy" id="5663"/>
    <lineage>
        <taxon>Eukaryota</taxon>
        <taxon>Discoba</taxon>
        <taxon>Euglenozoa</taxon>
        <taxon>Kinetoplastea</taxon>
        <taxon>Metakinetoplastina</taxon>
        <taxon>Trypanosomatida</taxon>
        <taxon>Trypanosomatidae</taxon>
        <taxon>Leishmaniinae</taxon>
        <taxon>Leishmania</taxon>
    </lineage>
</organism>
<dbReference type="FunFam" id="3.90.230.10:FF:000007">
    <property type="entry name" value="Xaa-Pro aminopeptidase P"/>
    <property type="match status" value="1"/>
</dbReference>
<evidence type="ECO:0000313" key="10">
    <source>
        <dbReference type="EMBL" id="KAG5477653.1"/>
    </source>
</evidence>
<dbReference type="Gene3D" id="3.40.350.10">
    <property type="entry name" value="Creatinase/prolidase N-terminal domain"/>
    <property type="match status" value="2"/>
</dbReference>
<dbReference type="Proteomes" id="UP000674179">
    <property type="component" value="Chromosome 25"/>
</dbReference>
<comment type="similarity">
    <text evidence="2 6">Belongs to the peptidase M24B family.</text>
</comment>
<dbReference type="Gene3D" id="3.90.230.10">
    <property type="entry name" value="Creatinase/methionine aminopeptidase superfamily"/>
    <property type="match status" value="1"/>
</dbReference>
<sequence length="696" mass="77817">MQSSEARRAPTPFRRCLPPAPLSSRLLTRGSPSIIAVPTPLSLRLPFFYCRSVCSAALSRRTAADLFLYLSVSSSAVKPNLLTRCSHHPPSYFRIMSTSVSGATVLRAVRDKMREATVTALIVPGTDAHNSEYVASHLQCRAFVSNFRGSAGTALITMERALLWTDGRYWLAAEEEKYSEFDLMKQGRPEVPSMEEWITVNLGTKTPVGMSPYVATVAEWERLSRQFNLCPVPNIVQDMMPPEKSVREMYVRPSQFCGASCQERRAAILAEMEKKNCDLIVLSALDEIAWLTNLRGSDVEYNPVFYAYAVIDKHHEKVRLYVNPSKVTDAVRHACEDHIDFCPYEQLEVDLKKLPQGRKVLLDERQTSEAVFRILKDTGTEAVRVVCGPAQKLKGIKNAVELKGFRDCHMRDGAALTRYLAWLHDQVVNKGVTDLNEYDVAKKLEEFRAEEKHFVQLSFSTISAIGANGAMCHYSPAKTGSATIRKDQLYLIDSGAQYWDGTTDVTRTICFAAPSDEQREAYTLVLKGHIALNSIVFPKGTSGLRLDTLARMALWSVGLDYAHGTGHGVGSFLNVHEGPHGISFRPVATEANMELHSVVSNEPGYYKDGHYGIRIENLEEVIECRTKYSATGFYTMSYLTMAPLCRDLIDVSLLTATERAWVDRYHAEVAANILPCLQRASDQNAADYLKYHVQPL</sequence>
<evidence type="ECO:0000256" key="6">
    <source>
        <dbReference type="RuleBase" id="RU000590"/>
    </source>
</evidence>
<dbReference type="InterPro" id="IPR032416">
    <property type="entry name" value="Peptidase_M24_C"/>
</dbReference>
<dbReference type="InterPro" id="IPR036005">
    <property type="entry name" value="Creatinase/aminopeptidase-like"/>
</dbReference>
<evidence type="ECO:0000256" key="5">
    <source>
        <dbReference type="ARBA" id="ARBA00023211"/>
    </source>
</evidence>
<feature type="domain" description="Creatinase N-terminal" evidence="8">
    <location>
        <begin position="107"/>
        <end position="238"/>
    </location>
</feature>
<dbReference type="PANTHER" id="PTHR43763">
    <property type="entry name" value="XAA-PRO AMINOPEPTIDASE 1"/>
    <property type="match status" value="1"/>
</dbReference>
<dbReference type="Pfam" id="PF16189">
    <property type="entry name" value="Creatinase_N_2"/>
    <property type="match status" value="1"/>
</dbReference>
<keyword evidence="11" id="KW-1185">Reference proteome</keyword>
<evidence type="ECO:0008006" key="12">
    <source>
        <dbReference type="Google" id="ProtNLM"/>
    </source>
</evidence>
<dbReference type="InterPro" id="IPR000994">
    <property type="entry name" value="Pept_M24"/>
</dbReference>
<feature type="domain" description="Peptidase M24 C-terminal" evidence="9">
    <location>
        <begin position="632"/>
        <end position="696"/>
    </location>
</feature>
<reference evidence="10 11" key="1">
    <citation type="submission" date="2021-02" db="EMBL/GenBank/DDBJ databases">
        <title>Leishmania (Mundinia) enrietti genome sequencing and assembly.</title>
        <authorList>
            <person name="Almutairi H."/>
            <person name="Gatherer D."/>
        </authorList>
    </citation>
    <scope>NUCLEOTIDE SEQUENCE [LARGE SCALE GENOMIC DNA]</scope>
    <source>
        <strain evidence="10">CUR178</strain>
    </source>
</reference>
<dbReference type="GO" id="GO:0070006">
    <property type="term" value="F:metalloaminopeptidase activity"/>
    <property type="evidence" value="ECO:0007669"/>
    <property type="project" value="InterPro"/>
</dbReference>
<dbReference type="InterPro" id="IPR000587">
    <property type="entry name" value="Creatinase_N"/>
</dbReference>
<gene>
    <name evidence="10" type="ORF">CUR178_05359</name>
</gene>
<dbReference type="CDD" id="cd01085">
    <property type="entry name" value="APP"/>
    <property type="match status" value="1"/>
</dbReference>
<feature type="domain" description="Peptidase M24" evidence="7">
    <location>
        <begin position="405"/>
        <end position="618"/>
    </location>
</feature>